<organism evidence="1">
    <name type="scientific">Rhizophora mucronata</name>
    <name type="common">Asiatic mangrove</name>
    <dbReference type="NCBI Taxonomy" id="61149"/>
    <lineage>
        <taxon>Eukaryota</taxon>
        <taxon>Viridiplantae</taxon>
        <taxon>Streptophyta</taxon>
        <taxon>Embryophyta</taxon>
        <taxon>Tracheophyta</taxon>
        <taxon>Spermatophyta</taxon>
        <taxon>Magnoliopsida</taxon>
        <taxon>eudicotyledons</taxon>
        <taxon>Gunneridae</taxon>
        <taxon>Pentapetalae</taxon>
        <taxon>rosids</taxon>
        <taxon>fabids</taxon>
        <taxon>Malpighiales</taxon>
        <taxon>Rhizophoraceae</taxon>
        <taxon>Rhizophora</taxon>
    </lineage>
</organism>
<dbReference type="EMBL" id="GGEC01056122">
    <property type="protein sequence ID" value="MBX36606.1"/>
    <property type="molecule type" value="Transcribed_RNA"/>
</dbReference>
<dbReference type="AlphaFoldDB" id="A0A2P2N2F3"/>
<name>A0A2P2N2F3_RHIMU</name>
<proteinExistence type="predicted"/>
<reference evidence="1" key="1">
    <citation type="submission" date="2018-02" db="EMBL/GenBank/DDBJ databases">
        <title>Rhizophora mucronata_Transcriptome.</title>
        <authorList>
            <person name="Meera S.P."/>
            <person name="Sreeshan A."/>
            <person name="Augustine A."/>
        </authorList>
    </citation>
    <scope>NUCLEOTIDE SEQUENCE</scope>
    <source>
        <tissue evidence="1">Leaf</tissue>
    </source>
</reference>
<sequence length="32" mass="3750">MAKRKIKKTAFHFWKLEDYSLGSKVVDNKSHG</sequence>
<protein>
    <submittedName>
        <fullName evidence="1">Uncharacterized protein</fullName>
    </submittedName>
</protein>
<evidence type="ECO:0000313" key="1">
    <source>
        <dbReference type="EMBL" id="MBX36606.1"/>
    </source>
</evidence>
<accession>A0A2P2N2F3</accession>